<comment type="caution">
    <text evidence="2">The sequence shown here is derived from an EMBL/GenBank/DDBJ whole genome shotgun (WGS) entry which is preliminary data.</text>
</comment>
<feature type="region of interest" description="Disordered" evidence="1">
    <location>
        <begin position="76"/>
        <end position="119"/>
    </location>
</feature>
<keyword evidence="3" id="KW-1185">Reference proteome</keyword>
<evidence type="ECO:0000313" key="3">
    <source>
        <dbReference type="Proteomes" id="UP000652761"/>
    </source>
</evidence>
<dbReference type="Proteomes" id="UP000652761">
    <property type="component" value="Unassembled WGS sequence"/>
</dbReference>
<organism evidence="2 3">
    <name type="scientific">Colocasia esculenta</name>
    <name type="common">Wild taro</name>
    <name type="synonym">Arum esculentum</name>
    <dbReference type="NCBI Taxonomy" id="4460"/>
    <lineage>
        <taxon>Eukaryota</taxon>
        <taxon>Viridiplantae</taxon>
        <taxon>Streptophyta</taxon>
        <taxon>Embryophyta</taxon>
        <taxon>Tracheophyta</taxon>
        <taxon>Spermatophyta</taxon>
        <taxon>Magnoliopsida</taxon>
        <taxon>Liliopsida</taxon>
        <taxon>Araceae</taxon>
        <taxon>Aroideae</taxon>
        <taxon>Colocasieae</taxon>
        <taxon>Colocasia</taxon>
    </lineage>
</organism>
<feature type="region of interest" description="Disordered" evidence="1">
    <location>
        <begin position="1"/>
        <end position="63"/>
    </location>
</feature>
<proteinExistence type="predicted"/>
<name>A0A843VQG7_COLES</name>
<evidence type="ECO:0000313" key="2">
    <source>
        <dbReference type="EMBL" id="MQL99351.1"/>
    </source>
</evidence>
<sequence length="137" mass="14595">MASWPPTYLGWGRREGRSGRLGGGRAWAEATRGGRPELRKGAGLTVDHSLRREGPRGCEDAPAAAELDMVGGRLWVGDARPKEDHHGLTGERQRRSSDRTPALGSDDGNGGVPADLGGEEFSFGIRVPLKCRLPSGP</sequence>
<feature type="compositionally biased region" description="Basic and acidic residues" evidence="1">
    <location>
        <begin position="48"/>
        <end position="59"/>
    </location>
</feature>
<reference evidence="2" key="1">
    <citation type="submission" date="2017-07" db="EMBL/GenBank/DDBJ databases">
        <title>Taro Niue Genome Assembly and Annotation.</title>
        <authorList>
            <person name="Atibalentja N."/>
            <person name="Keating K."/>
            <person name="Fields C.J."/>
        </authorList>
    </citation>
    <scope>NUCLEOTIDE SEQUENCE</scope>
    <source>
        <strain evidence="2">Niue_2</strain>
        <tissue evidence="2">Leaf</tissue>
    </source>
</reference>
<accession>A0A843VQG7</accession>
<gene>
    <name evidence="2" type="ORF">Taro_032075</name>
</gene>
<evidence type="ECO:0000256" key="1">
    <source>
        <dbReference type="SAM" id="MobiDB-lite"/>
    </source>
</evidence>
<feature type="compositionally biased region" description="Basic and acidic residues" evidence="1">
    <location>
        <begin position="79"/>
        <end position="98"/>
    </location>
</feature>
<protein>
    <submittedName>
        <fullName evidence="2">Uncharacterized protein</fullName>
    </submittedName>
</protein>
<dbReference type="AlphaFoldDB" id="A0A843VQG7"/>
<dbReference type="EMBL" id="NMUH01002335">
    <property type="protein sequence ID" value="MQL99351.1"/>
    <property type="molecule type" value="Genomic_DNA"/>
</dbReference>